<evidence type="ECO:0000313" key="2">
    <source>
        <dbReference type="EMBL" id="KAK3672469.1"/>
    </source>
</evidence>
<name>A0AAE0WJ65_9PEZI</name>
<reference evidence="2" key="1">
    <citation type="submission" date="2023-07" db="EMBL/GenBank/DDBJ databases">
        <title>Black Yeasts Isolated from many extreme environments.</title>
        <authorList>
            <person name="Coleine C."/>
            <person name="Stajich J.E."/>
            <person name="Selbmann L."/>
        </authorList>
    </citation>
    <scope>NUCLEOTIDE SEQUENCE</scope>
    <source>
        <strain evidence="2">CCFEE 5485</strain>
    </source>
</reference>
<gene>
    <name evidence="2" type="ORF">LTR78_007776</name>
</gene>
<keyword evidence="3" id="KW-1185">Reference proteome</keyword>
<accession>A0AAE0WJ65</accession>
<feature type="region of interest" description="Disordered" evidence="1">
    <location>
        <begin position="171"/>
        <end position="210"/>
    </location>
</feature>
<dbReference type="EMBL" id="JAUTXT010000033">
    <property type="protein sequence ID" value="KAK3672469.1"/>
    <property type="molecule type" value="Genomic_DNA"/>
</dbReference>
<evidence type="ECO:0000256" key="1">
    <source>
        <dbReference type="SAM" id="MobiDB-lite"/>
    </source>
</evidence>
<feature type="compositionally biased region" description="Acidic residues" evidence="1">
    <location>
        <begin position="198"/>
        <end position="210"/>
    </location>
</feature>
<dbReference type="AlphaFoldDB" id="A0AAE0WJ65"/>
<organism evidence="2 3">
    <name type="scientific">Recurvomyces mirabilis</name>
    <dbReference type="NCBI Taxonomy" id="574656"/>
    <lineage>
        <taxon>Eukaryota</taxon>
        <taxon>Fungi</taxon>
        <taxon>Dikarya</taxon>
        <taxon>Ascomycota</taxon>
        <taxon>Pezizomycotina</taxon>
        <taxon>Dothideomycetes</taxon>
        <taxon>Dothideomycetidae</taxon>
        <taxon>Mycosphaerellales</taxon>
        <taxon>Teratosphaeriaceae</taxon>
        <taxon>Recurvomyces</taxon>
    </lineage>
</organism>
<sequence length="210" mass="23797">MMVHLQIRLRLCTAKSWLYEVPSESEYAIELCQKVVELIDESDDETQQASWWHRDKVAAILGMHYLKAAIAAKADGKDPVLTVTRLNSLAYYQQGGKRYVRALYNYTQNNYRILRLGRTLLCANDIPNSRVALGITLRPLELMNTDRDTDSAQGIVEGMEAATEAWDVQAHDQENDAAQGEEKYVESEFHVGGQKDGDDVENERDEDGDE</sequence>
<proteinExistence type="predicted"/>
<comment type="caution">
    <text evidence="2">The sequence shown here is derived from an EMBL/GenBank/DDBJ whole genome shotgun (WGS) entry which is preliminary data.</text>
</comment>
<evidence type="ECO:0000313" key="3">
    <source>
        <dbReference type="Proteomes" id="UP001274830"/>
    </source>
</evidence>
<protein>
    <submittedName>
        <fullName evidence="2">Uncharacterized protein</fullName>
    </submittedName>
</protein>
<feature type="compositionally biased region" description="Basic and acidic residues" evidence="1">
    <location>
        <begin position="171"/>
        <end position="197"/>
    </location>
</feature>
<dbReference type="Proteomes" id="UP001274830">
    <property type="component" value="Unassembled WGS sequence"/>
</dbReference>